<evidence type="ECO:0000259" key="9">
    <source>
        <dbReference type="PROSITE" id="PS50263"/>
    </source>
</evidence>
<feature type="transmembrane region" description="Helical" evidence="8">
    <location>
        <begin position="210"/>
        <end position="229"/>
    </location>
</feature>
<name>A0A382CU78_9ZZZZ</name>
<evidence type="ECO:0000256" key="4">
    <source>
        <dbReference type="ARBA" id="ARBA00022692"/>
    </source>
</evidence>
<comment type="subcellular location">
    <subcellularLocation>
        <location evidence="1">Cell membrane</location>
        <topology evidence="1">Multi-pass membrane protein</topology>
    </subcellularLocation>
</comment>
<evidence type="ECO:0000256" key="1">
    <source>
        <dbReference type="ARBA" id="ARBA00004651"/>
    </source>
</evidence>
<dbReference type="InterPro" id="IPR045378">
    <property type="entry name" value="LNT_N"/>
</dbReference>
<feature type="domain" description="CN hydrolase" evidence="9">
    <location>
        <begin position="240"/>
        <end position="386"/>
    </location>
</feature>
<dbReference type="InterPro" id="IPR036526">
    <property type="entry name" value="C-N_Hydrolase_sf"/>
</dbReference>
<keyword evidence="6 8" id="KW-0472">Membrane</keyword>
<dbReference type="GO" id="GO:0042158">
    <property type="term" value="P:lipoprotein biosynthetic process"/>
    <property type="evidence" value="ECO:0007669"/>
    <property type="project" value="InterPro"/>
</dbReference>
<organism evidence="10">
    <name type="scientific">marine metagenome</name>
    <dbReference type="NCBI Taxonomy" id="408172"/>
    <lineage>
        <taxon>unclassified sequences</taxon>
        <taxon>metagenomes</taxon>
        <taxon>ecological metagenomes</taxon>
    </lineage>
</organism>
<dbReference type="GO" id="GO:0005886">
    <property type="term" value="C:plasma membrane"/>
    <property type="evidence" value="ECO:0007669"/>
    <property type="project" value="UniProtKB-SubCell"/>
</dbReference>
<feature type="transmembrane region" description="Helical" evidence="8">
    <location>
        <begin position="22"/>
        <end position="55"/>
    </location>
</feature>
<keyword evidence="7" id="KW-0012">Acyltransferase</keyword>
<feature type="non-terminal residue" evidence="10">
    <location>
        <position position="386"/>
    </location>
</feature>
<dbReference type="PANTHER" id="PTHR38686">
    <property type="entry name" value="APOLIPOPROTEIN N-ACYLTRANSFERASE"/>
    <property type="match status" value="1"/>
</dbReference>
<keyword evidence="2" id="KW-1003">Cell membrane</keyword>
<evidence type="ECO:0000313" key="10">
    <source>
        <dbReference type="EMBL" id="SVB29716.1"/>
    </source>
</evidence>
<dbReference type="NCBIfam" id="TIGR00546">
    <property type="entry name" value="lnt"/>
    <property type="match status" value="1"/>
</dbReference>
<dbReference type="PANTHER" id="PTHR38686:SF1">
    <property type="entry name" value="APOLIPOPROTEIN N-ACYLTRANSFERASE"/>
    <property type="match status" value="1"/>
</dbReference>
<feature type="transmembrane region" description="Helical" evidence="8">
    <location>
        <begin position="182"/>
        <end position="201"/>
    </location>
</feature>
<dbReference type="EMBL" id="UINC01036166">
    <property type="protein sequence ID" value="SVB29716.1"/>
    <property type="molecule type" value="Genomic_DNA"/>
</dbReference>
<evidence type="ECO:0000256" key="3">
    <source>
        <dbReference type="ARBA" id="ARBA00022679"/>
    </source>
</evidence>
<dbReference type="AlphaFoldDB" id="A0A382CU78"/>
<evidence type="ECO:0000256" key="8">
    <source>
        <dbReference type="SAM" id="Phobius"/>
    </source>
</evidence>
<keyword evidence="3" id="KW-0808">Transferase</keyword>
<feature type="transmembrane region" description="Helical" evidence="8">
    <location>
        <begin position="67"/>
        <end position="87"/>
    </location>
</feature>
<keyword evidence="5 8" id="KW-1133">Transmembrane helix</keyword>
<dbReference type="InterPro" id="IPR004563">
    <property type="entry name" value="Apolipo_AcylTrfase"/>
</dbReference>
<evidence type="ECO:0000256" key="2">
    <source>
        <dbReference type="ARBA" id="ARBA00022475"/>
    </source>
</evidence>
<evidence type="ECO:0000256" key="6">
    <source>
        <dbReference type="ARBA" id="ARBA00023136"/>
    </source>
</evidence>
<keyword evidence="4 8" id="KW-0812">Transmembrane</keyword>
<accession>A0A382CU78</accession>
<evidence type="ECO:0000256" key="5">
    <source>
        <dbReference type="ARBA" id="ARBA00022989"/>
    </source>
</evidence>
<reference evidence="10" key="1">
    <citation type="submission" date="2018-05" db="EMBL/GenBank/DDBJ databases">
        <authorList>
            <person name="Lanie J.A."/>
            <person name="Ng W.-L."/>
            <person name="Kazmierczak K.M."/>
            <person name="Andrzejewski T.M."/>
            <person name="Davidsen T.M."/>
            <person name="Wayne K.J."/>
            <person name="Tettelin H."/>
            <person name="Glass J.I."/>
            <person name="Rusch D."/>
            <person name="Podicherti R."/>
            <person name="Tsui H.-C.T."/>
            <person name="Winkler M.E."/>
        </authorList>
    </citation>
    <scope>NUCLEOTIDE SEQUENCE</scope>
</reference>
<dbReference type="Pfam" id="PF20154">
    <property type="entry name" value="LNT_N"/>
    <property type="match status" value="1"/>
</dbReference>
<gene>
    <name evidence="10" type="ORF">METZ01_LOCUS182570</name>
</gene>
<dbReference type="Gene3D" id="3.60.110.10">
    <property type="entry name" value="Carbon-nitrogen hydrolase"/>
    <property type="match status" value="1"/>
</dbReference>
<feature type="transmembrane region" description="Helical" evidence="8">
    <location>
        <begin position="93"/>
        <end position="116"/>
    </location>
</feature>
<dbReference type="PROSITE" id="PS50263">
    <property type="entry name" value="CN_HYDROLASE"/>
    <property type="match status" value="1"/>
</dbReference>
<sequence length="386" mass="42642">MGLLGRYRGIKTLLWPRQGERLIPAVSGVLLALSFPPLHILIPPFVGLVPFALWMQRCPPDHEGRRAVVRGSIVFGAIYFGIVFYWILVALIWFTPLAVLAFLSALLALIGIAALFGWIFHRAVHTVGAPLWLALPIAWTAAEWTRAHLPSTIAFPWLGLGTSLTGFPELVGIAELVGSRGVTFWLALVNGLLASLVLGFVEGTSLRRRLGLITTIVVVVLGPMQWGIWRATTLETREIATVAVVQPNVPEHIKLDTRAGIDSTLISLQREMPRIPPGTVDLVVMPEVTLSIFPAWEMHSDWVYPISEWAGYVRAPILMGGLGYEGDLTNGDYTPFNSAFLINAEGVTDYQYDKRYLVPFVERVPFLPVEWFDAFRYFGGDGVGKG</sequence>
<proteinExistence type="predicted"/>
<dbReference type="GO" id="GO:0016410">
    <property type="term" value="F:N-acyltransferase activity"/>
    <property type="evidence" value="ECO:0007669"/>
    <property type="project" value="InterPro"/>
</dbReference>
<protein>
    <recommendedName>
        <fullName evidence="9">CN hydrolase domain-containing protein</fullName>
    </recommendedName>
</protein>
<dbReference type="InterPro" id="IPR003010">
    <property type="entry name" value="C-N_Hydrolase"/>
</dbReference>
<evidence type="ECO:0000256" key="7">
    <source>
        <dbReference type="ARBA" id="ARBA00023315"/>
    </source>
</evidence>
<dbReference type="SUPFAM" id="SSF56317">
    <property type="entry name" value="Carbon-nitrogen hydrolase"/>
    <property type="match status" value="1"/>
</dbReference>